<feature type="compositionally biased region" description="Low complexity" evidence="1">
    <location>
        <begin position="300"/>
        <end position="311"/>
    </location>
</feature>
<dbReference type="RefSeq" id="WP_311702069.1">
    <property type="nucleotide sequence ID" value="NZ_JACHVX010000004.1"/>
</dbReference>
<reference evidence="3 4" key="2">
    <citation type="submission" date="2020-08" db="EMBL/GenBank/DDBJ databases">
        <authorList>
            <person name="Partida-Martinez L."/>
            <person name="Huntemann M."/>
            <person name="Clum A."/>
            <person name="Wang J."/>
            <person name="Palaniappan K."/>
            <person name="Ritter S."/>
            <person name="Chen I.-M."/>
            <person name="Stamatis D."/>
            <person name="Reddy T."/>
            <person name="O'Malley R."/>
            <person name="Daum C."/>
            <person name="Shapiro N."/>
            <person name="Ivanova N."/>
            <person name="Kyrpides N."/>
            <person name="Woyke T."/>
        </authorList>
    </citation>
    <scope>NUCLEOTIDE SEQUENCE [LARGE SCALE GENOMIC DNA]</scope>
    <source>
        <strain evidence="3 4">RAS26</strain>
    </source>
</reference>
<protein>
    <submittedName>
        <fullName evidence="3">Heme exporter protein D</fullName>
    </submittedName>
</protein>
<feature type="compositionally biased region" description="Low complexity" evidence="1">
    <location>
        <begin position="219"/>
        <end position="237"/>
    </location>
</feature>
<evidence type="ECO:0000256" key="2">
    <source>
        <dbReference type="SAM" id="Phobius"/>
    </source>
</evidence>
<accession>A0A7W4UHW8</accession>
<dbReference type="EMBL" id="JACHVX010000004">
    <property type="protein sequence ID" value="MBB2924020.1"/>
    <property type="molecule type" value="Genomic_DNA"/>
</dbReference>
<feature type="compositionally biased region" description="Basic and acidic residues" evidence="1">
    <location>
        <begin position="365"/>
        <end position="374"/>
    </location>
</feature>
<name>A0A7W4UHW8_9CELL</name>
<evidence type="ECO:0000256" key="1">
    <source>
        <dbReference type="SAM" id="MobiDB-lite"/>
    </source>
</evidence>
<organism evidence="3 4">
    <name type="scientific">Cellulomonas cellasea</name>
    <dbReference type="NCBI Taxonomy" id="43670"/>
    <lineage>
        <taxon>Bacteria</taxon>
        <taxon>Bacillati</taxon>
        <taxon>Actinomycetota</taxon>
        <taxon>Actinomycetes</taxon>
        <taxon>Micrococcales</taxon>
        <taxon>Cellulomonadaceae</taxon>
        <taxon>Cellulomonas</taxon>
    </lineage>
</organism>
<gene>
    <name evidence="3" type="ORF">FHR80_002948</name>
</gene>
<keyword evidence="2" id="KW-1133">Transmembrane helix</keyword>
<dbReference type="AlphaFoldDB" id="A0A7W4UHW8"/>
<proteinExistence type="predicted"/>
<comment type="caution">
    <text evidence="3">The sequence shown here is derived from an EMBL/GenBank/DDBJ whole genome shotgun (WGS) entry which is preliminary data.</text>
</comment>
<reference evidence="3 4" key="1">
    <citation type="submission" date="2020-08" db="EMBL/GenBank/DDBJ databases">
        <title>The Agave Microbiome: Exploring the role of microbial communities in plant adaptations to desert environments.</title>
        <authorList>
            <person name="Partida-Martinez L.P."/>
        </authorList>
    </citation>
    <scope>NUCLEOTIDE SEQUENCE [LARGE SCALE GENOMIC DNA]</scope>
    <source>
        <strain evidence="3 4">RAS26</strain>
    </source>
</reference>
<sequence length="399" mass="40577">MNLEPTGVVVLAMTTLWIAYLVPHKLRYRQQLLESRADDRFSGALRVLAVTGPRGREARRDAEAAARAGAGADCGPTTEKRAGLLTPSRGVPLLTTGRGGGTAVDRPHGTQDRISADAARRAAQRRAAHAAAVARRGAAARRRAVLALALLVATAAGWTVVGLTAVTVVAGIVPSVLLTGVLVLGRRAVLAGRAADAEWEQRRHEAPPVTGAVPLVRNPPGAAPARGAAGPSTAPAGRGSGVKGRAVHPSDAHTEVFSRIVDSVEGTTAARAPMSSAGRPATGAIPVVKKADTGAQPTVAADAAAEGADGEPWSPVPVPRPTYTTKAAAPRREPAPLGEVEGSTAVAAESAAPGRVEVPAAESRPAAHADERAPLEAPAATTGSMNLDEILARRRAAGE</sequence>
<feature type="transmembrane region" description="Helical" evidence="2">
    <location>
        <begin position="167"/>
        <end position="185"/>
    </location>
</feature>
<feature type="compositionally biased region" description="Basic and acidic residues" evidence="1">
    <location>
        <begin position="196"/>
        <end position="206"/>
    </location>
</feature>
<keyword evidence="2" id="KW-0812">Transmembrane</keyword>
<feature type="region of interest" description="Disordered" evidence="1">
    <location>
        <begin position="268"/>
        <end position="387"/>
    </location>
</feature>
<feature type="region of interest" description="Disordered" evidence="1">
    <location>
        <begin position="58"/>
        <end position="80"/>
    </location>
</feature>
<dbReference type="Proteomes" id="UP000518206">
    <property type="component" value="Unassembled WGS sequence"/>
</dbReference>
<feature type="region of interest" description="Disordered" evidence="1">
    <location>
        <begin position="196"/>
        <end position="254"/>
    </location>
</feature>
<evidence type="ECO:0000313" key="3">
    <source>
        <dbReference type="EMBL" id="MBB2924020.1"/>
    </source>
</evidence>
<feature type="transmembrane region" description="Helical" evidence="2">
    <location>
        <begin position="144"/>
        <end position="161"/>
    </location>
</feature>
<evidence type="ECO:0000313" key="4">
    <source>
        <dbReference type="Proteomes" id="UP000518206"/>
    </source>
</evidence>
<keyword evidence="2" id="KW-0472">Membrane</keyword>
<feature type="transmembrane region" description="Helical" evidence="2">
    <location>
        <begin position="6"/>
        <end position="23"/>
    </location>
</feature>